<evidence type="ECO:0000313" key="1">
    <source>
        <dbReference type="EMBL" id="MBB3046956.1"/>
    </source>
</evidence>
<accession>A0A7W4W3V3</accession>
<gene>
    <name evidence="1" type="ORF">FHR99_001192</name>
</gene>
<sequence>MAKQFPQKRSSSAEISRFLDKANTLPAKADNQRLIFALDATASRQATWTQACALHGEMFSATRDLGGLAIQLCYYRGLGEFYASPWGSSPATLHDQMASVRCVAGYTQVRALLRHCLEEHQRGRLRAVIFIGDAVEESVDELCALAGECGLRKLPLFLFQEGDDADVARCFKRLCKLSGGAYARFDAASAALLKALLRAVASFAAGGVDALRKLPDNAARHLLEQL</sequence>
<dbReference type="Proteomes" id="UP000537130">
    <property type="component" value="Unassembled WGS sequence"/>
</dbReference>
<dbReference type="RefSeq" id="WP_183409609.1">
    <property type="nucleotide sequence ID" value="NZ_JACHWY010000001.1"/>
</dbReference>
<organism evidence="1 2">
    <name type="scientific">Litorivivens lipolytica</name>
    <dbReference type="NCBI Taxonomy" id="1524264"/>
    <lineage>
        <taxon>Bacteria</taxon>
        <taxon>Pseudomonadati</taxon>
        <taxon>Pseudomonadota</taxon>
        <taxon>Gammaproteobacteria</taxon>
        <taxon>Litorivivens</taxon>
    </lineage>
</organism>
<name>A0A7W4W3V3_9GAMM</name>
<dbReference type="EMBL" id="JACHWY010000001">
    <property type="protein sequence ID" value="MBB3046956.1"/>
    <property type="molecule type" value="Genomic_DNA"/>
</dbReference>
<reference evidence="1 2" key="1">
    <citation type="submission" date="2020-08" db="EMBL/GenBank/DDBJ databases">
        <title>Genomic Encyclopedia of Type Strains, Phase III (KMG-III): the genomes of soil and plant-associated and newly described type strains.</title>
        <authorList>
            <person name="Whitman W."/>
        </authorList>
    </citation>
    <scope>NUCLEOTIDE SEQUENCE [LARGE SCALE GENOMIC DNA]</scope>
    <source>
        <strain evidence="1 2">CECT 8654</strain>
    </source>
</reference>
<evidence type="ECO:0008006" key="3">
    <source>
        <dbReference type="Google" id="ProtNLM"/>
    </source>
</evidence>
<keyword evidence="2" id="KW-1185">Reference proteome</keyword>
<dbReference type="AlphaFoldDB" id="A0A7W4W3V3"/>
<dbReference type="InterPro" id="IPR036465">
    <property type="entry name" value="vWFA_dom_sf"/>
</dbReference>
<dbReference type="SUPFAM" id="SSF53300">
    <property type="entry name" value="vWA-like"/>
    <property type="match status" value="1"/>
</dbReference>
<proteinExistence type="predicted"/>
<evidence type="ECO:0000313" key="2">
    <source>
        <dbReference type="Proteomes" id="UP000537130"/>
    </source>
</evidence>
<comment type="caution">
    <text evidence="1">The sequence shown here is derived from an EMBL/GenBank/DDBJ whole genome shotgun (WGS) entry which is preliminary data.</text>
</comment>
<protein>
    <recommendedName>
        <fullName evidence="3">VWA domain-containing protein</fullName>
    </recommendedName>
</protein>